<dbReference type="KEGG" id="pns:A9D12_14160"/>
<dbReference type="RefSeq" id="WP_068353084.1">
    <property type="nucleotide sequence ID" value="NZ_CP016033.1"/>
</dbReference>
<dbReference type="EMBL" id="CP016033">
    <property type="protein sequence ID" value="ANK13916.1"/>
    <property type="molecule type" value="Genomic_DNA"/>
</dbReference>
<keyword evidence="2" id="KW-1185">Reference proteome</keyword>
<sequence length="172" mass="18460">MELNHPEVALQHALAAALAKLMGLPPFPVGTHFRVAAMLVDEGDGTFDSLGRSAGAAGVDYLVAVSERQRSGAIRRYLSLITTVGKVTIVRTVEPARFGPEQQVVLVSADRRHGWQLRDGRLVSVAMPPERDVERGIEAMGGEVVDLLRIPAERAPYSAVTLPSALRSSAAR</sequence>
<proteinExistence type="predicted"/>
<reference evidence="1 2" key="1">
    <citation type="submission" date="2016-05" db="EMBL/GenBank/DDBJ databases">
        <title>Compelete Genome Sequence of Bacteriochlorophyll-Synthesizing Bacterium Porphyrobacter neustonensis DSM 9434.</title>
        <authorList>
            <person name="Shi X.-L."/>
            <person name="Wu Y.-H."/>
            <person name="Cheng H."/>
            <person name="Xu L."/>
            <person name="Zhang X.-Q."/>
            <person name="Wang C.-S."/>
            <person name="Xu X.-W."/>
        </authorList>
    </citation>
    <scope>NUCLEOTIDE SEQUENCE [LARGE SCALE GENOMIC DNA]</scope>
    <source>
        <strain evidence="1 2">DSM 9434</strain>
    </source>
</reference>
<dbReference type="Proteomes" id="UP000078263">
    <property type="component" value="Chromosome"/>
</dbReference>
<protein>
    <submittedName>
        <fullName evidence="1">Uncharacterized protein</fullName>
    </submittedName>
</protein>
<organism evidence="1 2">
    <name type="scientific">Erythrobacter neustonensis</name>
    <dbReference type="NCBI Taxonomy" id="1112"/>
    <lineage>
        <taxon>Bacteria</taxon>
        <taxon>Pseudomonadati</taxon>
        <taxon>Pseudomonadota</taxon>
        <taxon>Alphaproteobacteria</taxon>
        <taxon>Sphingomonadales</taxon>
        <taxon>Erythrobacteraceae</taxon>
        <taxon>Erythrobacter/Porphyrobacter group</taxon>
        <taxon>Erythrobacter</taxon>
    </lineage>
</organism>
<accession>A0A192D7B4</accession>
<dbReference type="STRING" id="1112.A9D12_14160"/>
<dbReference type="AlphaFoldDB" id="A0A192D7B4"/>
<evidence type="ECO:0000313" key="2">
    <source>
        <dbReference type="Proteomes" id="UP000078263"/>
    </source>
</evidence>
<gene>
    <name evidence="1" type="ORF">A9D12_14160</name>
</gene>
<name>A0A192D7B4_9SPHN</name>
<evidence type="ECO:0000313" key="1">
    <source>
        <dbReference type="EMBL" id="ANK13916.1"/>
    </source>
</evidence>